<dbReference type="SUPFAM" id="SSF50978">
    <property type="entry name" value="WD40 repeat-like"/>
    <property type="match status" value="1"/>
</dbReference>
<feature type="compositionally biased region" description="Acidic residues" evidence="2">
    <location>
        <begin position="496"/>
        <end position="506"/>
    </location>
</feature>
<gene>
    <name evidence="4" type="ORF">BOX15_Mlig016047g1</name>
</gene>
<feature type="compositionally biased region" description="Polar residues" evidence="2">
    <location>
        <begin position="431"/>
        <end position="443"/>
    </location>
</feature>
<dbReference type="PANTHER" id="PTHR14435:SF2">
    <property type="entry name" value="ZINC FINGER PROTEIN 106"/>
    <property type="match status" value="1"/>
</dbReference>
<feature type="compositionally biased region" description="Low complexity" evidence="2">
    <location>
        <begin position="162"/>
        <end position="176"/>
    </location>
</feature>
<dbReference type="InterPro" id="IPR036322">
    <property type="entry name" value="WD40_repeat_dom_sf"/>
</dbReference>
<feature type="compositionally biased region" description="Polar residues" evidence="2">
    <location>
        <begin position="259"/>
        <end position="270"/>
    </location>
</feature>
<dbReference type="PROSITE" id="PS50157">
    <property type="entry name" value="ZINC_FINGER_C2H2_2"/>
    <property type="match status" value="1"/>
</dbReference>
<feature type="compositionally biased region" description="Low complexity" evidence="2">
    <location>
        <begin position="635"/>
        <end position="661"/>
    </location>
</feature>
<evidence type="ECO:0000256" key="2">
    <source>
        <dbReference type="SAM" id="MobiDB-lite"/>
    </source>
</evidence>
<feature type="region of interest" description="Disordered" evidence="2">
    <location>
        <begin position="539"/>
        <end position="579"/>
    </location>
</feature>
<feature type="region of interest" description="Disordered" evidence="2">
    <location>
        <begin position="365"/>
        <end position="447"/>
    </location>
</feature>
<dbReference type="InterPro" id="IPR013087">
    <property type="entry name" value="Znf_C2H2_type"/>
</dbReference>
<dbReference type="InterPro" id="IPR015943">
    <property type="entry name" value="WD40/YVTN_repeat-like_dom_sf"/>
</dbReference>
<dbReference type="GO" id="GO:0005829">
    <property type="term" value="C:cytosol"/>
    <property type="evidence" value="ECO:0007669"/>
    <property type="project" value="TreeGrafter"/>
</dbReference>
<keyword evidence="1" id="KW-0863">Zinc-finger</keyword>
<organism evidence="4 5">
    <name type="scientific">Macrostomum lignano</name>
    <dbReference type="NCBI Taxonomy" id="282301"/>
    <lineage>
        <taxon>Eukaryota</taxon>
        <taxon>Metazoa</taxon>
        <taxon>Spiralia</taxon>
        <taxon>Lophotrochozoa</taxon>
        <taxon>Platyhelminthes</taxon>
        <taxon>Rhabditophora</taxon>
        <taxon>Macrostomorpha</taxon>
        <taxon>Macrostomida</taxon>
        <taxon>Macrostomidae</taxon>
        <taxon>Macrostomum</taxon>
    </lineage>
</organism>
<keyword evidence="1" id="KW-0862">Zinc</keyword>
<feature type="compositionally biased region" description="Basic and acidic residues" evidence="2">
    <location>
        <begin position="565"/>
        <end position="579"/>
    </location>
</feature>
<feature type="compositionally biased region" description="Gly residues" evidence="2">
    <location>
        <begin position="9"/>
        <end position="76"/>
    </location>
</feature>
<name>A0A267GUN1_9PLAT</name>
<feature type="region of interest" description="Disordered" evidence="2">
    <location>
        <begin position="478"/>
        <end position="525"/>
    </location>
</feature>
<feature type="compositionally biased region" description="Basic residues" evidence="2">
    <location>
        <begin position="79"/>
        <end position="92"/>
    </location>
</feature>
<proteinExistence type="predicted"/>
<feature type="compositionally biased region" description="Low complexity" evidence="2">
    <location>
        <begin position="549"/>
        <end position="563"/>
    </location>
</feature>
<feature type="compositionally biased region" description="Polar residues" evidence="2">
    <location>
        <begin position="391"/>
        <end position="401"/>
    </location>
</feature>
<feature type="compositionally biased region" description="Low complexity" evidence="2">
    <location>
        <begin position="126"/>
        <end position="137"/>
    </location>
</feature>
<dbReference type="Proteomes" id="UP000215902">
    <property type="component" value="Unassembled WGS sequence"/>
</dbReference>
<evidence type="ECO:0000256" key="1">
    <source>
        <dbReference type="PROSITE-ProRule" id="PRU00042"/>
    </source>
</evidence>
<feature type="region of interest" description="Disordered" evidence="2">
    <location>
        <begin position="1"/>
        <end position="321"/>
    </location>
</feature>
<evidence type="ECO:0000313" key="5">
    <source>
        <dbReference type="Proteomes" id="UP000215902"/>
    </source>
</evidence>
<sequence>MSAHSQRGGSSGHNGGNGGRGGGNIGHGGGNIGRGGGNIGHGGGNIGHGGGNIGRGGGNIGRGGGNIGCGSSGHGSGNNHHHRYRPPRHKQQHQQQQKQQQYGHWGHQHGIDSSAYHSSAYPGPYQRQNHQQQQKQQTGALLPTPPQLMQQQVEPWQNEAQSLPAANPTTSSSASSGRIRPSVHLSSDQTETAGPTTSGMSNSPNRAVRVLDLANSGAKTRKDRRIWEDVVNSGAAAGGKSRTSRSKRPDPRGEDESDTVSQAPMSQPINSLLSASTSQQSQASTSGAGPQGGELAPEAPDQAVDETRSTESKPQPSLAVQRLQQALELSLQEEQLETELESQRQELAELRLRVQEMQQTLENKEAAMKQLTEKKANLTSKRLAILKESVSGPSSASPQQTAAEPRVAPPTPPPAQPPSPLPPPPAEPCSSDATGPVSASASSPVDEATLQVIRSIIRSEQSRDLTFAEMDRLVAERLSAQAANSSTATGDAPADNNDDDGDDSDEPAAKRPRTSAAGPNDTNNVSSTFACIARSLQQAGVVKSEKSTDITSSSTTNIPTTVSRNGEKENKKQKDKNVKVEADSDDVIVVDLDMRNKLKSNNNNNKSSDSAATIGAAVASVAGTSKSSSRRRFESSSSDSSSSSSDSNRRAQTPAAQRRPTLSLSEQRKRTRMEESAPTSTMALPGKFQAHNSDQIICTLISNGFLYTGSADGTAKRFSLQTHECLTTYRRGGSSSSQCRVNCMVVTNLGCSIDVFRIYSGGSDAVLSVHNTRTGDLLKRSSLEAQLWAACHRWDCIYLGLGSGRVCKYDLNSATLMSGWIGCDGPVSCLELTVCEGRRVALVGCQTDKLIIVRDERSGILLFNIKQPTPPVAVRCPLPGSIAFCLSSWCLQTFRSGRWESPISQFSSDTTGCPSSDIRLISLHVSVRSTWLFLGCSDGSVRCHRLPASLASGKSVPTDGCTHVVVWASPGRNAVTSVQYFESARCLVAGDSRGCVTITQLPTLKSNIFRCYWSNCTLAFLSAEDLSSHLKRVHCGDIGGGVKCRWRGCNQAINNENHLRQHCRSSARLALDKL</sequence>
<feature type="domain" description="C2H2-type" evidence="3">
    <location>
        <begin position="1009"/>
        <end position="1039"/>
    </location>
</feature>
<dbReference type="PANTHER" id="PTHR14435">
    <property type="entry name" value="ZINC FINGER PROTEIN 106"/>
    <property type="match status" value="1"/>
</dbReference>
<dbReference type="Gene3D" id="3.30.160.60">
    <property type="entry name" value="Classic Zinc Finger"/>
    <property type="match status" value="1"/>
</dbReference>
<reference evidence="4 5" key="1">
    <citation type="submission" date="2017-06" db="EMBL/GenBank/DDBJ databases">
        <title>A platform for efficient transgenesis in Macrostomum lignano, a flatworm model organism for stem cell research.</title>
        <authorList>
            <person name="Berezikov E."/>
        </authorList>
    </citation>
    <scope>NUCLEOTIDE SEQUENCE [LARGE SCALE GENOMIC DNA]</scope>
    <source>
        <strain evidence="4">DV1</strain>
        <tissue evidence="4">Whole organism</tissue>
    </source>
</reference>
<dbReference type="InterPro" id="IPR042622">
    <property type="entry name" value="Znf106"/>
</dbReference>
<accession>A0A267GUN1</accession>
<dbReference type="GO" id="GO:0008270">
    <property type="term" value="F:zinc ion binding"/>
    <property type="evidence" value="ECO:0007669"/>
    <property type="project" value="UniProtKB-KW"/>
</dbReference>
<feature type="compositionally biased region" description="Low complexity" evidence="2">
    <location>
        <begin position="93"/>
        <end position="105"/>
    </location>
</feature>
<dbReference type="EMBL" id="NIVC01000168">
    <property type="protein sequence ID" value="PAA88999.1"/>
    <property type="molecule type" value="Genomic_DNA"/>
</dbReference>
<feature type="compositionally biased region" description="Pro residues" evidence="2">
    <location>
        <begin position="407"/>
        <end position="427"/>
    </location>
</feature>
<feature type="compositionally biased region" description="Low complexity" evidence="2">
    <location>
        <begin position="271"/>
        <end position="288"/>
    </location>
</feature>
<comment type="caution">
    <text evidence="4">The sequence shown here is derived from an EMBL/GenBank/DDBJ whole genome shotgun (WGS) entry which is preliminary data.</text>
</comment>
<dbReference type="AlphaFoldDB" id="A0A267GUN1"/>
<feature type="compositionally biased region" description="Polar residues" evidence="2">
    <location>
        <begin position="184"/>
        <end position="205"/>
    </location>
</feature>
<keyword evidence="5" id="KW-1185">Reference proteome</keyword>
<feature type="compositionally biased region" description="Basic and acidic residues" evidence="2">
    <location>
        <begin position="365"/>
        <end position="376"/>
    </location>
</feature>
<feature type="region of interest" description="Disordered" evidence="2">
    <location>
        <begin position="621"/>
        <end position="685"/>
    </location>
</feature>
<dbReference type="PROSITE" id="PS00028">
    <property type="entry name" value="ZINC_FINGER_C2H2_1"/>
    <property type="match status" value="1"/>
</dbReference>
<evidence type="ECO:0000259" key="3">
    <source>
        <dbReference type="PROSITE" id="PS50157"/>
    </source>
</evidence>
<dbReference type="STRING" id="282301.A0A267GUN1"/>
<dbReference type="GO" id="GO:0016020">
    <property type="term" value="C:membrane"/>
    <property type="evidence" value="ECO:0007669"/>
    <property type="project" value="TreeGrafter"/>
</dbReference>
<feature type="compositionally biased region" description="Basic and acidic residues" evidence="2">
    <location>
        <begin position="666"/>
        <end position="675"/>
    </location>
</feature>
<dbReference type="GO" id="GO:0003723">
    <property type="term" value="F:RNA binding"/>
    <property type="evidence" value="ECO:0007669"/>
    <property type="project" value="InterPro"/>
</dbReference>
<dbReference type="GO" id="GO:0017124">
    <property type="term" value="F:SH3 domain binding"/>
    <property type="evidence" value="ECO:0007669"/>
    <property type="project" value="TreeGrafter"/>
</dbReference>
<dbReference type="SMART" id="SM00355">
    <property type="entry name" value="ZnF_C2H2"/>
    <property type="match status" value="2"/>
</dbReference>
<evidence type="ECO:0000313" key="4">
    <source>
        <dbReference type="EMBL" id="PAA88999.1"/>
    </source>
</evidence>
<keyword evidence="1" id="KW-0479">Metal-binding</keyword>
<protein>
    <recommendedName>
        <fullName evidence="3">C2H2-type domain-containing protein</fullName>
    </recommendedName>
</protein>
<dbReference type="Gene3D" id="2.130.10.10">
    <property type="entry name" value="YVTN repeat-like/Quinoprotein amine dehydrogenase"/>
    <property type="match status" value="1"/>
</dbReference>
<dbReference type="OrthoDB" id="10002522at2759"/>